<feature type="domain" description="Cell wall elongation regulator TseB-like" evidence="1">
    <location>
        <begin position="40"/>
        <end position="83"/>
    </location>
</feature>
<evidence type="ECO:0000259" key="1">
    <source>
        <dbReference type="Pfam" id="PF17881"/>
    </source>
</evidence>
<evidence type="ECO:0000313" key="2">
    <source>
        <dbReference type="EMBL" id="BDR58381.1"/>
    </source>
</evidence>
<dbReference type="Proteomes" id="UP001321861">
    <property type="component" value="Chromosome"/>
</dbReference>
<dbReference type="KEGG" id="xap:XA3_08220"/>
<dbReference type="InterPro" id="IPR041401">
    <property type="entry name" value="TseB-like_dom"/>
</dbReference>
<dbReference type="SUPFAM" id="SSF54403">
    <property type="entry name" value="Cystatin/monellin"/>
    <property type="match status" value="2"/>
</dbReference>
<dbReference type="EMBL" id="AP026802">
    <property type="protein sequence ID" value="BDR58381.1"/>
    <property type="molecule type" value="Genomic_DNA"/>
</dbReference>
<evidence type="ECO:0000313" key="3">
    <source>
        <dbReference type="Proteomes" id="UP001321861"/>
    </source>
</evidence>
<dbReference type="Pfam" id="PF17881">
    <property type="entry name" value="TseB"/>
    <property type="match status" value="1"/>
</dbReference>
<reference evidence="2 3" key="1">
    <citation type="journal article" date="2023" name="Microbiol. Spectr.">
        <title>Symbiosis of Carpenter Bees with Uncharacterized Lactic Acid Bacteria Showing NAD Auxotrophy.</title>
        <authorList>
            <person name="Kawasaki S."/>
            <person name="Ozawa K."/>
            <person name="Mori T."/>
            <person name="Yamamoto A."/>
            <person name="Ito M."/>
            <person name="Ohkuma M."/>
            <person name="Sakamoto M."/>
            <person name="Matsutani M."/>
        </authorList>
    </citation>
    <scope>NUCLEOTIDE SEQUENCE [LARGE SCALE GENOMIC DNA]</scope>
    <source>
        <strain evidence="2 3">XA3</strain>
    </source>
</reference>
<sequence length="161" mass="18672">MKKKSKRFPIIFSLIVIVVAVVAATILIANTPFMRVKNDALSVIKKKTDLRDFSKYYWYNHDASYFSALGKNNKDQEQYAIVNTSNGEILIVDRKDGISEDEAKKIVLRSSDKVKEIQNTRLGIYRKNVVWEVSFFDNRHQLNYYTLSFKNGKVLQKVLDV</sequence>
<dbReference type="Gene3D" id="3.10.450.40">
    <property type="match status" value="2"/>
</dbReference>
<keyword evidence="3" id="KW-1185">Reference proteome</keyword>
<name>A0AAU9DIW3_9LACO</name>
<gene>
    <name evidence="2" type="ORF">XA3_08220</name>
</gene>
<dbReference type="InterPro" id="IPR046350">
    <property type="entry name" value="Cystatin_sf"/>
</dbReference>
<organism evidence="2 3">
    <name type="scientific">Xylocopilactobacillus apicola</name>
    <dbReference type="NCBI Taxonomy" id="2932184"/>
    <lineage>
        <taxon>Bacteria</taxon>
        <taxon>Bacillati</taxon>
        <taxon>Bacillota</taxon>
        <taxon>Bacilli</taxon>
        <taxon>Lactobacillales</taxon>
        <taxon>Lactobacillaceae</taxon>
        <taxon>Xylocopilactobacillus</taxon>
    </lineage>
</organism>
<accession>A0AAU9DIW3</accession>
<protein>
    <recommendedName>
        <fullName evidence="1">Cell wall elongation regulator TseB-like domain-containing protein</fullName>
    </recommendedName>
</protein>
<dbReference type="AlphaFoldDB" id="A0AAU9DIW3"/>
<proteinExistence type="predicted"/>
<dbReference type="RefSeq" id="WP_317636287.1">
    <property type="nucleotide sequence ID" value="NZ_AP026802.1"/>
</dbReference>